<dbReference type="EMBL" id="LGRX02003829">
    <property type="protein sequence ID" value="KAK3281460.1"/>
    <property type="molecule type" value="Genomic_DNA"/>
</dbReference>
<evidence type="ECO:0000256" key="7">
    <source>
        <dbReference type="ARBA" id="ARBA00022989"/>
    </source>
</evidence>
<proteinExistence type="inferred from homology"/>
<evidence type="ECO:0000256" key="8">
    <source>
        <dbReference type="ARBA" id="ARBA00023034"/>
    </source>
</evidence>
<keyword evidence="10" id="KW-0325">Glycoprotein</keyword>
<evidence type="ECO:0000256" key="10">
    <source>
        <dbReference type="ARBA" id="ARBA00023180"/>
    </source>
</evidence>
<dbReference type="InterPro" id="IPR001675">
    <property type="entry name" value="Glyco_trans_29"/>
</dbReference>
<comment type="similarity">
    <text evidence="2">Belongs to the glycosyltransferase 29 family.</text>
</comment>
<evidence type="ECO:0000256" key="1">
    <source>
        <dbReference type="ARBA" id="ARBA00004323"/>
    </source>
</evidence>
<dbReference type="Proteomes" id="UP001190700">
    <property type="component" value="Unassembled WGS sequence"/>
</dbReference>
<evidence type="ECO:0000256" key="2">
    <source>
        <dbReference type="ARBA" id="ARBA00006003"/>
    </source>
</evidence>
<dbReference type="GO" id="GO:0008373">
    <property type="term" value="F:sialyltransferase activity"/>
    <property type="evidence" value="ECO:0007669"/>
    <property type="project" value="InterPro"/>
</dbReference>
<dbReference type="Pfam" id="PF00777">
    <property type="entry name" value="Glyco_transf_29"/>
    <property type="match status" value="1"/>
</dbReference>
<keyword evidence="12" id="KW-1185">Reference proteome</keyword>
<evidence type="ECO:0000256" key="4">
    <source>
        <dbReference type="ARBA" id="ARBA00022679"/>
    </source>
</evidence>
<dbReference type="Gene3D" id="3.90.1480.20">
    <property type="entry name" value="Glycosyl transferase family 29"/>
    <property type="match status" value="1"/>
</dbReference>
<evidence type="ECO:0000256" key="3">
    <source>
        <dbReference type="ARBA" id="ARBA00022676"/>
    </source>
</evidence>
<keyword evidence="9" id="KW-0472">Membrane</keyword>
<accession>A0AAE0GNZ2</accession>
<keyword evidence="6" id="KW-0735">Signal-anchor</keyword>
<reference evidence="11 12" key="1">
    <citation type="journal article" date="2015" name="Genome Biol. Evol.">
        <title>Comparative Genomics of a Bacterivorous Green Alga Reveals Evolutionary Causalities and Consequences of Phago-Mixotrophic Mode of Nutrition.</title>
        <authorList>
            <person name="Burns J.A."/>
            <person name="Paasch A."/>
            <person name="Narechania A."/>
            <person name="Kim E."/>
        </authorList>
    </citation>
    <scope>NUCLEOTIDE SEQUENCE [LARGE SCALE GENOMIC DNA]</scope>
    <source>
        <strain evidence="11 12">PLY_AMNH</strain>
    </source>
</reference>
<evidence type="ECO:0000313" key="12">
    <source>
        <dbReference type="Proteomes" id="UP001190700"/>
    </source>
</evidence>
<keyword evidence="7" id="KW-1133">Transmembrane helix</keyword>
<keyword evidence="4" id="KW-0808">Transferase</keyword>
<evidence type="ECO:0000256" key="5">
    <source>
        <dbReference type="ARBA" id="ARBA00022692"/>
    </source>
</evidence>
<protein>
    <submittedName>
        <fullName evidence="11">Uncharacterized protein</fullName>
    </submittedName>
</protein>
<comment type="subcellular location">
    <subcellularLocation>
        <location evidence="1">Golgi apparatus membrane</location>
        <topology evidence="1">Single-pass type II membrane protein</topology>
    </subcellularLocation>
</comment>
<dbReference type="AlphaFoldDB" id="A0AAE0GNZ2"/>
<keyword evidence="8" id="KW-0333">Golgi apparatus</keyword>
<keyword evidence="5" id="KW-0812">Transmembrane</keyword>
<gene>
    <name evidence="11" type="ORF">CYMTET_10753</name>
</gene>
<organism evidence="11 12">
    <name type="scientific">Cymbomonas tetramitiformis</name>
    <dbReference type="NCBI Taxonomy" id="36881"/>
    <lineage>
        <taxon>Eukaryota</taxon>
        <taxon>Viridiplantae</taxon>
        <taxon>Chlorophyta</taxon>
        <taxon>Pyramimonadophyceae</taxon>
        <taxon>Pyramimonadales</taxon>
        <taxon>Pyramimonadaceae</taxon>
        <taxon>Cymbomonas</taxon>
    </lineage>
</organism>
<keyword evidence="3" id="KW-0328">Glycosyltransferase</keyword>
<evidence type="ECO:0000256" key="9">
    <source>
        <dbReference type="ARBA" id="ARBA00023136"/>
    </source>
</evidence>
<dbReference type="InterPro" id="IPR038578">
    <property type="entry name" value="GT29-like_sf"/>
</dbReference>
<comment type="caution">
    <text evidence="11">The sequence shown here is derived from an EMBL/GenBank/DDBJ whole genome shotgun (WGS) entry which is preliminary data.</text>
</comment>
<name>A0AAE0GNZ2_9CHLO</name>
<sequence length="326" mass="36172">MLLMLTFVNGCEQNGRRYMIFVGMRLEVYWPMDEEWYVGEVTGVEGGRAVVTYEDLEKETLNLSEQIYRVLDTPGFSRVELPLEAHMTRAEVETVDADIQVELPLEAHMTRAEVATVDADIQVELPLEAHMTRVEVETVDAGIQNGFRLLENGRSVAHGSAADDMIRCTSEEALVLFGQGAARTVPALAMHWPSEKVYFVSPEFAGNARGMYKKAYLLMNEKGYIEINGRNSPPTGVEGIFLAIALCDNVHLYGFNVVADPTVPYHYHDKVKGVEAAHSFTFQSIFLSMIASAGHFEICLADSKADVCNMAHAIDPDSFEHETVAA</sequence>
<dbReference type="Gene3D" id="2.30.30.140">
    <property type="match status" value="1"/>
</dbReference>
<dbReference type="GO" id="GO:0000139">
    <property type="term" value="C:Golgi membrane"/>
    <property type="evidence" value="ECO:0007669"/>
    <property type="project" value="UniProtKB-SubCell"/>
</dbReference>
<evidence type="ECO:0000256" key="6">
    <source>
        <dbReference type="ARBA" id="ARBA00022968"/>
    </source>
</evidence>
<evidence type="ECO:0000313" key="11">
    <source>
        <dbReference type="EMBL" id="KAK3281460.1"/>
    </source>
</evidence>